<dbReference type="EMBL" id="JAUDZG010000002">
    <property type="protein sequence ID" value="KAK3308989.1"/>
    <property type="molecule type" value="Genomic_DNA"/>
</dbReference>
<feature type="domain" description="DUF7881" evidence="2">
    <location>
        <begin position="8"/>
        <end position="82"/>
    </location>
</feature>
<dbReference type="AlphaFoldDB" id="A0AAJ0M4X6"/>
<dbReference type="Pfam" id="PF13391">
    <property type="entry name" value="HNH_2"/>
    <property type="match status" value="1"/>
</dbReference>
<sequence length="207" mass="23175">MSGRRALGRNVFIWHLNGDNEDRIPLGGLVLTAGVTNTGFRQMLDILLITSGDCVVQNEHGDETLRDDQPLLPGDYTVSADSVEVTKVNNEVVYTRSHSIATGTRVESFKEEVQARDAYERQWDDNNYGRWITIDPPQGVGKINSVQNGIILRADLHILFDCFAFSINPDDFPPGSDIMGEIMAGPKAAERMEFELFDRLAHHMEIL</sequence>
<evidence type="ECO:0000313" key="3">
    <source>
        <dbReference type="EMBL" id="KAK3308989.1"/>
    </source>
</evidence>
<name>A0AAJ0M4X6_9PEZI</name>
<evidence type="ECO:0000313" key="4">
    <source>
        <dbReference type="Proteomes" id="UP001273166"/>
    </source>
</evidence>
<dbReference type="InterPro" id="IPR057203">
    <property type="entry name" value="DUF7881"/>
</dbReference>
<evidence type="ECO:0000259" key="1">
    <source>
        <dbReference type="Pfam" id="PF13391"/>
    </source>
</evidence>
<comment type="caution">
    <text evidence="3">The sequence shown here is derived from an EMBL/GenBank/DDBJ whole genome shotgun (WGS) entry which is preliminary data.</text>
</comment>
<reference evidence="3" key="2">
    <citation type="submission" date="2023-06" db="EMBL/GenBank/DDBJ databases">
        <authorList>
            <consortium name="Lawrence Berkeley National Laboratory"/>
            <person name="Mondo S.J."/>
            <person name="Hensen N."/>
            <person name="Bonometti L."/>
            <person name="Westerberg I."/>
            <person name="Brannstrom I.O."/>
            <person name="Guillou S."/>
            <person name="Cros-Aarteil S."/>
            <person name="Calhoun S."/>
            <person name="Haridas S."/>
            <person name="Kuo A."/>
            <person name="Pangilinan J."/>
            <person name="Riley R."/>
            <person name="Labutti K."/>
            <person name="Andreopoulos B."/>
            <person name="Lipzen A."/>
            <person name="Chen C."/>
            <person name="Yanf M."/>
            <person name="Daum C."/>
            <person name="Ng V."/>
            <person name="Clum A."/>
            <person name="Steindorff A."/>
            <person name="Ohm R."/>
            <person name="Martin F."/>
            <person name="Silar P."/>
            <person name="Natvig D."/>
            <person name="Lalanne C."/>
            <person name="Gautier V."/>
            <person name="Ament-Velasquez S.L."/>
            <person name="Kruys A."/>
            <person name="Hutchinson M.I."/>
            <person name="Powell A.J."/>
            <person name="Barry K."/>
            <person name="Miller A.N."/>
            <person name="Grigoriev I.V."/>
            <person name="Debuchy R."/>
            <person name="Gladieux P."/>
            <person name="Thoren M.H."/>
            <person name="Johannesson H."/>
        </authorList>
    </citation>
    <scope>NUCLEOTIDE SEQUENCE</scope>
    <source>
        <strain evidence="3">CBS 333.67</strain>
    </source>
</reference>
<feature type="domain" description="HNH nuclease" evidence="1">
    <location>
        <begin position="134"/>
        <end position="168"/>
    </location>
</feature>
<dbReference type="InterPro" id="IPR003615">
    <property type="entry name" value="HNH_nuc"/>
</dbReference>
<proteinExistence type="predicted"/>
<dbReference type="GeneID" id="87886609"/>
<dbReference type="Proteomes" id="UP001273166">
    <property type="component" value="Unassembled WGS sequence"/>
</dbReference>
<evidence type="ECO:0008006" key="5">
    <source>
        <dbReference type="Google" id="ProtNLM"/>
    </source>
</evidence>
<gene>
    <name evidence="3" type="ORF">B0T15DRAFT_509390</name>
</gene>
<accession>A0AAJ0M4X6</accession>
<evidence type="ECO:0000259" key="2">
    <source>
        <dbReference type="Pfam" id="PF25324"/>
    </source>
</evidence>
<keyword evidence="4" id="KW-1185">Reference proteome</keyword>
<dbReference type="RefSeq" id="XP_062724769.1">
    <property type="nucleotide sequence ID" value="XM_062867780.1"/>
</dbReference>
<protein>
    <recommendedName>
        <fullName evidence="5">HNH nuclease domain-containing protein</fullName>
    </recommendedName>
</protein>
<dbReference type="Pfam" id="PF25324">
    <property type="entry name" value="DUF7881"/>
    <property type="match status" value="1"/>
</dbReference>
<reference evidence="3" key="1">
    <citation type="journal article" date="2023" name="Mol. Phylogenet. Evol.">
        <title>Genome-scale phylogeny and comparative genomics of the fungal order Sordariales.</title>
        <authorList>
            <person name="Hensen N."/>
            <person name="Bonometti L."/>
            <person name="Westerberg I."/>
            <person name="Brannstrom I.O."/>
            <person name="Guillou S."/>
            <person name="Cros-Aarteil S."/>
            <person name="Calhoun S."/>
            <person name="Haridas S."/>
            <person name="Kuo A."/>
            <person name="Mondo S."/>
            <person name="Pangilinan J."/>
            <person name="Riley R."/>
            <person name="LaButti K."/>
            <person name="Andreopoulos B."/>
            <person name="Lipzen A."/>
            <person name="Chen C."/>
            <person name="Yan M."/>
            <person name="Daum C."/>
            <person name="Ng V."/>
            <person name="Clum A."/>
            <person name="Steindorff A."/>
            <person name="Ohm R.A."/>
            <person name="Martin F."/>
            <person name="Silar P."/>
            <person name="Natvig D.O."/>
            <person name="Lalanne C."/>
            <person name="Gautier V."/>
            <person name="Ament-Velasquez S.L."/>
            <person name="Kruys A."/>
            <person name="Hutchinson M.I."/>
            <person name="Powell A.J."/>
            <person name="Barry K."/>
            <person name="Miller A.N."/>
            <person name="Grigoriev I.V."/>
            <person name="Debuchy R."/>
            <person name="Gladieux P."/>
            <person name="Hiltunen Thoren M."/>
            <person name="Johannesson H."/>
        </authorList>
    </citation>
    <scope>NUCLEOTIDE SEQUENCE</scope>
    <source>
        <strain evidence="3">CBS 333.67</strain>
    </source>
</reference>
<organism evidence="3 4">
    <name type="scientific">Chaetomium strumarium</name>
    <dbReference type="NCBI Taxonomy" id="1170767"/>
    <lineage>
        <taxon>Eukaryota</taxon>
        <taxon>Fungi</taxon>
        <taxon>Dikarya</taxon>
        <taxon>Ascomycota</taxon>
        <taxon>Pezizomycotina</taxon>
        <taxon>Sordariomycetes</taxon>
        <taxon>Sordariomycetidae</taxon>
        <taxon>Sordariales</taxon>
        <taxon>Chaetomiaceae</taxon>
        <taxon>Chaetomium</taxon>
    </lineage>
</organism>